<protein>
    <recommendedName>
        <fullName evidence="15">Glutathione import ATP-binding protein GsiA</fullName>
        <ecNumber evidence="14">7.4.2.10</ecNumber>
    </recommendedName>
</protein>
<dbReference type="GO" id="GO:0005524">
    <property type="term" value="F:ATP binding"/>
    <property type="evidence" value="ECO:0007669"/>
    <property type="project" value="UniProtKB-KW"/>
</dbReference>
<reference evidence="19" key="1">
    <citation type="journal article" date="2012" name="PLoS ONE">
        <title>Comparative analysis of genome sequences covering the seven cronobacter species.</title>
        <authorList>
            <person name="Joseph S."/>
            <person name="Desai P."/>
            <person name="Ji Y."/>
            <person name="Cummings C.A."/>
            <person name="Shih R."/>
            <person name="Degoricija L."/>
            <person name="Rico A."/>
            <person name="Brzoska P."/>
            <person name="Hamby S.E."/>
            <person name="Masood N."/>
            <person name="Hariri S."/>
            <person name="Sonbol H."/>
            <person name="Chuzhanova N."/>
            <person name="McClelland M."/>
            <person name="Furtado M.R."/>
            <person name="Forsythe S.J."/>
        </authorList>
    </citation>
    <scope>NUCLEOTIDE SEQUENCE [LARGE SCALE GENOMIC DNA]</scope>
    <source>
        <strain evidence="19">1210</strain>
    </source>
</reference>
<evidence type="ECO:0000256" key="12">
    <source>
        <dbReference type="ARBA" id="ARBA00037530"/>
    </source>
</evidence>
<evidence type="ECO:0000256" key="8">
    <source>
        <dbReference type="ARBA" id="ARBA00022801"/>
    </source>
</evidence>
<dbReference type="Pfam" id="PF00005">
    <property type="entry name" value="ABC_tran"/>
    <property type="match status" value="2"/>
</dbReference>
<dbReference type="InterPro" id="IPR017871">
    <property type="entry name" value="ABC_transporter-like_CS"/>
</dbReference>
<accession>A0ABM9Q3C6</accession>
<organism evidence="18 19">
    <name type="scientific">Cronobacter dublinensis 1210</name>
    <dbReference type="NCBI Taxonomy" id="1208656"/>
    <lineage>
        <taxon>Bacteria</taxon>
        <taxon>Pseudomonadati</taxon>
        <taxon>Pseudomonadota</taxon>
        <taxon>Gammaproteobacteria</taxon>
        <taxon>Enterobacterales</taxon>
        <taxon>Enterobacteriaceae</taxon>
        <taxon>Cronobacter</taxon>
    </lineage>
</organism>
<dbReference type="InterPro" id="IPR003593">
    <property type="entry name" value="AAA+_ATPase"/>
</dbReference>
<comment type="catalytic activity">
    <reaction evidence="16">
        <text>glutathione(out) + ATP + H2O = glutathione(in) + ADP + phosphate + H(+)</text>
        <dbReference type="Rhea" id="RHEA:29791"/>
        <dbReference type="ChEBI" id="CHEBI:15377"/>
        <dbReference type="ChEBI" id="CHEBI:15378"/>
        <dbReference type="ChEBI" id="CHEBI:30616"/>
        <dbReference type="ChEBI" id="CHEBI:43474"/>
        <dbReference type="ChEBI" id="CHEBI:57925"/>
        <dbReference type="ChEBI" id="CHEBI:456216"/>
        <dbReference type="EC" id="7.4.2.10"/>
    </reaction>
</comment>
<keyword evidence="4" id="KW-1003">Cell membrane</keyword>
<evidence type="ECO:0000313" key="18">
    <source>
        <dbReference type="EMBL" id="CCJ79854.1"/>
    </source>
</evidence>
<evidence type="ECO:0000256" key="14">
    <source>
        <dbReference type="ARBA" id="ARBA00039050"/>
    </source>
</evidence>
<dbReference type="InterPro" id="IPR027417">
    <property type="entry name" value="P-loop_NTPase"/>
</dbReference>
<dbReference type="InterPro" id="IPR003439">
    <property type="entry name" value="ABC_transporter-like_ATP-bd"/>
</dbReference>
<keyword evidence="5" id="KW-0997">Cell inner membrane</keyword>
<dbReference type="Gene3D" id="3.40.50.300">
    <property type="entry name" value="P-loop containing nucleotide triphosphate hydrolases"/>
    <property type="match status" value="2"/>
</dbReference>
<dbReference type="PANTHER" id="PTHR43776">
    <property type="entry name" value="TRANSPORT ATP-BINDING PROTEIN"/>
    <property type="match status" value="1"/>
</dbReference>
<dbReference type="PROSITE" id="PS00211">
    <property type="entry name" value="ABC_TRANSPORTER_1"/>
    <property type="match status" value="2"/>
</dbReference>
<evidence type="ECO:0000313" key="19">
    <source>
        <dbReference type="Proteomes" id="UP000009342"/>
    </source>
</evidence>
<keyword evidence="8" id="KW-0378">Hydrolase</keyword>
<evidence type="ECO:0000256" key="1">
    <source>
        <dbReference type="ARBA" id="ARBA00004417"/>
    </source>
</evidence>
<evidence type="ECO:0000256" key="5">
    <source>
        <dbReference type="ARBA" id="ARBA00022519"/>
    </source>
</evidence>
<dbReference type="SUPFAM" id="SSF52540">
    <property type="entry name" value="P-loop containing nucleoside triphosphate hydrolases"/>
    <property type="match status" value="2"/>
</dbReference>
<evidence type="ECO:0000256" key="3">
    <source>
        <dbReference type="ARBA" id="ARBA00022448"/>
    </source>
</evidence>
<evidence type="ECO:0000256" key="11">
    <source>
        <dbReference type="ARBA" id="ARBA00023136"/>
    </source>
</evidence>
<dbReference type="Pfam" id="PF08352">
    <property type="entry name" value="oligo_HPY"/>
    <property type="match status" value="2"/>
</dbReference>
<evidence type="ECO:0000259" key="17">
    <source>
        <dbReference type="PROSITE" id="PS50893"/>
    </source>
</evidence>
<evidence type="ECO:0000256" key="2">
    <source>
        <dbReference type="ARBA" id="ARBA00011469"/>
    </source>
</evidence>
<keyword evidence="9 18" id="KW-0067">ATP-binding</keyword>
<evidence type="ECO:0000256" key="16">
    <source>
        <dbReference type="ARBA" id="ARBA00047640"/>
    </source>
</evidence>
<dbReference type="Proteomes" id="UP000009342">
    <property type="component" value="Unassembled WGS sequence"/>
</dbReference>
<evidence type="ECO:0000256" key="7">
    <source>
        <dbReference type="ARBA" id="ARBA00022741"/>
    </source>
</evidence>
<keyword evidence="11" id="KW-0472">Membrane</keyword>
<dbReference type="InterPro" id="IPR013563">
    <property type="entry name" value="Oligopep_ABC_C"/>
</dbReference>
<evidence type="ECO:0000256" key="9">
    <source>
        <dbReference type="ARBA" id="ARBA00022840"/>
    </source>
</evidence>
<keyword evidence="19" id="KW-1185">Reference proteome</keyword>
<dbReference type="InterPro" id="IPR050319">
    <property type="entry name" value="ABC_transp_ATP-bind"/>
</dbReference>
<dbReference type="NCBIfam" id="NF008453">
    <property type="entry name" value="PRK11308.1"/>
    <property type="match status" value="2"/>
</dbReference>
<dbReference type="EC" id="7.4.2.10" evidence="14"/>
<evidence type="ECO:0000256" key="6">
    <source>
        <dbReference type="ARBA" id="ARBA00022737"/>
    </source>
</evidence>
<dbReference type="CDD" id="cd03257">
    <property type="entry name" value="ABC_NikE_OppD_transporters"/>
    <property type="match status" value="2"/>
</dbReference>
<evidence type="ECO:0000256" key="13">
    <source>
        <dbReference type="ARBA" id="ARBA00038416"/>
    </source>
</evidence>
<sequence>MPNHDVLPEEEVLSVSGLNVCFMEEGERTAAVRGLSFSLKRGETLAIVGESGSGKSVTALSLMRLIEQAGGVMESGPLLLRRRNQQVIDLRTLSQKQMRDVRGADMAMIFQEPMTSLNPVFPVGEQIAESIRLHQGFGRDKAMREAKRMLDLVRIPESEAMLTRFPHQLSGGMRQRVMIAMALSCRPAVLIADEPTTALDVTIQAQILQLIRVLQQEMSMGVIFITHDMGVVANMADRVLVMYQGEAVETGTVEEVFRRPAHPYTRTLLAAVPRLGAMNGTDLPRKFPLHHAPRCDIDLPEAEQDTVVPDSEPILQVRDLVTRFPVRSGILNRVKREVHAVEKVSFDLWPGETLSLVGESGCGKSTTGRSLLRLVETQGGSITFSGKRIDTLSDSAMQAVRRDMQFIFQDPYASLDPRLTVGYSIMEPLLVHRLLDGDAARKRVAWLLERVGLKPEHAWRYPHEFSGGQRQRICIARALALNPKVVIADESVSALDVSIRAQIINLLLDLQRDFGISFLFISHDMAVVERISHRVAVMYLGQIVEIGPRRAVFENPQHPYTRKLMAAVPVADPGHPRRQPVLISDEIPSATRPKGDEPFVAPLVQVGAGPLRGASSRWGDGSSFLIFQARLSGEDDDTTNRTPLVRRGRAGFCAGRRARLG</sequence>
<evidence type="ECO:0000256" key="10">
    <source>
        <dbReference type="ARBA" id="ARBA00022967"/>
    </source>
</evidence>
<comment type="subcellular location">
    <subcellularLocation>
        <location evidence="1">Cell inner membrane</location>
        <topology evidence="1">Peripheral membrane protein</topology>
    </subcellularLocation>
</comment>
<evidence type="ECO:0000256" key="4">
    <source>
        <dbReference type="ARBA" id="ARBA00022475"/>
    </source>
</evidence>
<feature type="domain" description="ABC transporter" evidence="17">
    <location>
        <begin position="15"/>
        <end position="269"/>
    </location>
</feature>
<dbReference type="PROSITE" id="PS50893">
    <property type="entry name" value="ABC_TRANSPORTER_2"/>
    <property type="match status" value="2"/>
</dbReference>
<dbReference type="EMBL" id="CAKZ01000022">
    <property type="protein sequence ID" value="CCJ79854.1"/>
    <property type="molecule type" value="Genomic_DNA"/>
</dbReference>
<dbReference type="NCBIfam" id="NF007613">
    <property type="entry name" value="PRK10261.1"/>
    <property type="match status" value="1"/>
</dbReference>
<keyword evidence="10" id="KW-1278">Translocase</keyword>
<comment type="similarity">
    <text evidence="13">Belongs to the ABC transporter superfamily. Glutathione importer (TC 3.A.1.5.11) family.</text>
</comment>
<comment type="function">
    <text evidence="12">Part of the ABC transporter complex GsiABCD involved in glutathione import. Responsible for energy coupling to the transport system.</text>
</comment>
<feature type="domain" description="ABC transporter" evidence="17">
    <location>
        <begin position="315"/>
        <end position="565"/>
    </location>
</feature>
<comment type="caution">
    <text evidence="18">The sequence shown here is derived from an EMBL/GenBank/DDBJ whole genome shotgun (WGS) entry which is preliminary data.</text>
</comment>
<dbReference type="NCBIfam" id="NF007739">
    <property type="entry name" value="PRK10419.1"/>
    <property type="match status" value="2"/>
</dbReference>
<dbReference type="PANTHER" id="PTHR43776:SF15">
    <property type="entry name" value="GLUTATHIONE IMPORT ATP-BINDING PROTEIN GSIA"/>
    <property type="match status" value="1"/>
</dbReference>
<dbReference type="SMART" id="SM00382">
    <property type="entry name" value="AAA"/>
    <property type="match status" value="2"/>
</dbReference>
<gene>
    <name evidence="18" type="ORF">BN134_560</name>
</gene>
<keyword evidence="7" id="KW-0547">Nucleotide-binding</keyword>
<comment type="subunit">
    <text evidence="2">The complex is composed of two ATP-binding proteins (GsiA), two transmembrane proteins (GsiC and GsiD) and a solute-binding protein (GsiB).</text>
</comment>
<proteinExistence type="inferred from homology"/>
<keyword evidence="6" id="KW-0677">Repeat</keyword>
<evidence type="ECO:0000256" key="15">
    <source>
        <dbReference type="ARBA" id="ARBA00041187"/>
    </source>
</evidence>
<keyword evidence="3" id="KW-0813">Transport</keyword>
<name>A0ABM9Q3C6_9ENTR</name>